<dbReference type="InterPro" id="IPR001781">
    <property type="entry name" value="Znf_LIM"/>
</dbReference>
<feature type="compositionally biased region" description="Low complexity" evidence="4">
    <location>
        <begin position="246"/>
        <end position="255"/>
    </location>
</feature>
<evidence type="ECO:0000256" key="2">
    <source>
        <dbReference type="ARBA" id="ARBA00022833"/>
    </source>
</evidence>
<feature type="compositionally biased region" description="Low complexity" evidence="4">
    <location>
        <begin position="128"/>
        <end position="155"/>
    </location>
</feature>
<accession>L8GUR6</accession>
<dbReference type="CDD" id="cd07440">
    <property type="entry name" value="RGS"/>
    <property type="match status" value="1"/>
</dbReference>
<feature type="region of interest" description="Disordered" evidence="4">
    <location>
        <begin position="195"/>
        <end position="309"/>
    </location>
</feature>
<feature type="region of interest" description="Disordered" evidence="4">
    <location>
        <begin position="380"/>
        <end position="462"/>
    </location>
</feature>
<dbReference type="Gene3D" id="1.10.167.10">
    <property type="entry name" value="Regulator of G-protein Signalling 4, domain 2"/>
    <property type="match status" value="1"/>
</dbReference>
<keyword evidence="1 3" id="KW-0479">Metal-binding</keyword>
<evidence type="ECO:0000313" key="8">
    <source>
        <dbReference type="Proteomes" id="UP000011083"/>
    </source>
</evidence>
<dbReference type="SMART" id="SM00315">
    <property type="entry name" value="RGS"/>
    <property type="match status" value="1"/>
</dbReference>
<dbReference type="SMART" id="SM00132">
    <property type="entry name" value="LIM"/>
    <property type="match status" value="1"/>
</dbReference>
<dbReference type="VEuPathDB" id="AmoebaDB:ACA1_089090"/>
<dbReference type="PANTHER" id="PTHR10845:SF192">
    <property type="entry name" value="DOUBLE HIT, ISOFORM B"/>
    <property type="match status" value="1"/>
</dbReference>
<dbReference type="SUPFAM" id="SSF48097">
    <property type="entry name" value="Regulator of G-protein signaling, RGS"/>
    <property type="match status" value="1"/>
</dbReference>
<keyword evidence="8" id="KW-1185">Reference proteome</keyword>
<dbReference type="STRING" id="1257118.L8GUR6"/>
<dbReference type="InterPro" id="IPR044926">
    <property type="entry name" value="RGS_subdomain_2"/>
</dbReference>
<dbReference type="InterPro" id="IPR036305">
    <property type="entry name" value="RGS_sf"/>
</dbReference>
<evidence type="ECO:0000259" key="6">
    <source>
        <dbReference type="PROSITE" id="PS50132"/>
    </source>
</evidence>
<keyword evidence="2 3" id="KW-0862">Zinc</keyword>
<feature type="domain" description="LIM zinc-binding" evidence="5">
    <location>
        <begin position="309"/>
        <end position="367"/>
    </location>
</feature>
<feature type="compositionally biased region" description="Low complexity" evidence="4">
    <location>
        <begin position="386"/>
        <end position="400"/>
    </location>
</feature>
<keyword evidence="3" id="KW-0440">LIM domain</keyword>
<feature type="compositionally biased region" description="Gly residues" evidence="4">
    <location>
        <begin position="441"/>
        <end position="451"/>
    </location>
</feature>
<dbReference type="AlphaFoldDB" id="L8GUR6"/>
<dbReference type="OrthoDB" id="196547at2759"/>
<evidence type="ECO:0000256" key="3">
    <source>
        <dbReference type="PROSITE-ProRule" id="PRU00125"/>
    </source>
</evidence>
<proteinExistence type="predicted"/>
<dbReference type="InterPro" id="IPR016137">
    <property type="entry name" value="RGS"/>
</dbReference>
<feature type="compositionally biased region" description="Polar residues" evidence="4">
    <location>
        <begin position="65"/>
        <end position="82"/>
    </location>
</feature>
<dbReference type="Gene3D" id="2.10.110.10">
    <property type="entry name" value="Cysteine Rich Protein"/>
    <property type="match status" value="2"/>
</dbReference>
<evidence type="ECO:0000259" key="5">
    <source>
        <dbReference type="PROSITE" id="PS50023"/>
    </source>
</evidence>
<dbReference type="RefSeq" id="XP_004338675.1">
    <property type="nucleotide sequence ID" value="XM_004338627.1"/>
</dbReference>
<gene>
    <name evidence="7" type="ORF">ACA1_089090</name>
</gene>
<dbReference type="GO" id="GO:0046872">
    <property type="term" value="F:metal ion binding"/>
    <property type="evidence" value="ECO:0007669"/>
    <property type="project" value="UniProtKB-KW"/>
</dbReference>
<protein>
    <submittedName>
        <fullName evidence="7">Regulator of g protein signaling domain containing protein</fullName>
    </submittedName>
</protein>
<dbReference type="GeneID" id="14917445"/>
<feature type="region of interest" description="Disordered" evidence="4">
    <location>
        <begin position="127"/>
        <end position="167"/>
    </location>
</feature>
<dbReference type="KEGG" id="acan:ACA1_089090"/>
<dbReference type="PROSITE" id="PS50132">
    <property type="entry name" value="RGS"/>
    <property type="match status" value="1"/>
</dbReference>
<dbReference type="PROSITE" id="PS50023">
    <property type="entry name" value="LIM_DOMAIN_2"/>
    <property type="match status" value="1"/>
</dbReference>
<reference evidence="7 8" key="1">
    <citation type="journal article" date="2013" name="Genome Biol.">
        <title>Genome of Acanthamoeba castellanii highlights extensive lateral gene transfer and early evolution of tyrosine kinase signaling.</title>
        <authorList>
            <person name="Clarke M."/>
            <person name="Lohan A.J."/>
            <person name="Liu B."/>
            <person name="Lagkouvardos I."/>
            <person name="Roy S."/>
            <person name="Zafar N."/>
            <person name="Bertelli C."/>
            <person name="Schilde C."/>
            <person name="Kianianmomeni A."/>
            <person name="Burglin T.R."/>
            <person name="Frech C."/>
            <person name="Turcotte B."/>
            <person name="Kopec K.O."/>
            <person name="Synnott J.M."/>
            <person name="Choo C."/>
            <person name="Paponov I."/>
            <person name="Finkler A."/>
            <person name="Soon Heng Tan C."/>
            <person name="Hutchins A.P."/>
            <person name="Weinmeier T."/>
            <person name="Rattei T."/>
            <person name="Chu J.S."/>
            <person name="Gimenez G."/>
            <person name="Irimia M."/>
            <person name="Rigden D.J."/>
            <person name="Fitzpatrick D.A."/>
            <person name="Lorenzo-Morales J."/>
            <person name="Bateman A."/>
            <person name="Chiu C.H."/>
            <person name="Tang P."/>
            <person name="Hegemann P."/>
            <person name="Fromm H."/>
            <person name="Raoult D."/>
            <person name="Greub G."/>
            <person name="Miranda-Saavedra D."/>
            <person name="Chen N."/>
            <person name="Nash P."/>
            <person name="Ginger M.L."/>
            <person name="Horn M."/>
            <person name="Schaap P."/>
            <person name="Caler L."/>
            <person name="Loftus B."/>
        </authorList>
    </citation>
    <scope>NUCLEOTIDE SEQUENCE [LARGE SCALE GENOMIC DNA]</scope>
    <source>
        <strain evidence="7 8">Neff</strain>
    </source>
</reference>
<sequence>MSEQYCQLGGGARYWHTRCVESSRARRETTMMLMHSMNQLASTFIGRLSTGTMAPDDQDADDRSTSNNTSDLDTADCFSSATEGDYTIRSDRGGGGGGGGGGRGRKAVTVWDDSDVSDVDITLRGHNVVGSMRGSSSPSSKRRPPVVVTNASSSPSPSPSPSPFETVRRGMAPWGASLRPHGTFYRSLSFELDSAGNTIRPKPKRQKDKDAKEKSRKDKHPRFSPHKNNNSSTNNSNAGDGGEGRMMAMSSSSAMLSPRRTTQLQQLQQHPLSGSLSSLSSDDETPKDRPRMRKKTKGSSDKGNPNARSKCGTCAEVIAKDGNYVFVNGNKHHIDCFFCSSCLRPRFYELKDGKTVCVECLPQCDGCNLPLIPVTGGKHGRLRTHSNGNSNNNGASCAAGPTSAGDNGSNSGLASIQHNKENINVNPPLFASGDESREKTGGGGGGGGGTTSAGQEDKEDGEAEMVIERDGVVQRFHRKCILKCPSCRLPIQRKRGKLYKKQGKPWCAKCITKCSVFEDKALVVVKPQAGSKSRSTSIQGTHHGPNTIEELLGEELGLHSFIDFMVHDYSVENILFYLDVEAFKRLKRKQDILSQANNIYNKYLTTEAELELASIDAEERKKLTYILANKTGKVKNNFFEALQKHIYSFLKENAFPRYLKSDECRALHKASGVPPSSPGSSSAS</sequence>
<organism evidence="7 8">
    <name type="scientific">Acanthamoeba castellanii (strain ATCC 30010 / Neff)</name>
    <dbReference type="NCBI Taxonomy" id="1257118"/>
    <lineage>
        <taxon>Eukaryota</taxon>
        <taxon>Amoebozoa</taxon>
        <taxon>Discosea</taxon>
        <taxon>Longamoebia</taxon>
        <taxon>Centramoebida</taxon>
        <taxon>Acanthamoebidae</taxon>
        <taxon>Acanthamoeba</taxon>
    </lineage>
</organism>
<feature type="domain" description="RGS" evidence="6">
    <location>
        <begin position="547"/>
        <end position="662"/>
    </location>
</feature>
<dbReference type="Proteomes" id="UP000011083">
    <property type="component" value="Unassembled WGS sequence"/>
</dbReference>
<dbReference type="EMBL" id="KB007985">
    <property type="protein sequence ID" value="ELR16662.1"/>
    <property type="molecule type" value="Genomic_DNA"/>
</dbReference>
<dbReference type="PANTHER" id="PTHR10845">
    <property type="entry name" value="REGULATOR OF G PROTEIN SIGNALING"/>
    <property type="match status" value="1"/>
</dbReference>
<feature type="compositionally biased region" description="Gly residues" evidence="4">
    <location>
        <begin position="93"/>
        <end position="102"/>
    </location>
</feature>
<feature type="compositionally biased region" description="Low complexity" evidence="4">
    <location>
        <begin position="228"/>
        <end position="237"/>
    </location>
</feature>
<feature type="compositionally biased region" description="Polar residues" evidence="4">
    <location>
        <begin position="404"/>
        <end position="425"/>
    </location>
</feature>
<evidence type="ECO:0000256" key="4">
    <source>
        <dbReference type="SAM" id="MobiDB-lite"/>
    </source>
</evidence>
<feature type="region of interest" description="Disordered" evidence="4">
    <location>
        <begin position="49"/>
        <end position="107"/>
    </location>
</feature>
<dbReference type="PRINTS" id="PR01301">
    <property type="entry name" value="RGSPROTEIN"/>
</dbReference>
<feature type="compositionally biased region" description="Low complexity" evidence="4">
    <location>
        <begin position="263"/>
        <end position="280"/>
    </location>
</feature>
<evidence type="ECO:0000256" key="1">
    <source>
        <dbReference type="ARBA" id="ARBA00022723"/>
    </source>
</evidence>
<dbReference type="Pfam" id="PF00615">
    <property type="entry name" value="RGS"/>
    <property type="match status" value="1"/>
</dbReference>
<name>L8GUR6_ACACF</name>
<feature type="compositionally biased region" description="Basic and acidic residues" evidence="4">
    <location>
        <begin position="207"/>
        <end position="216"/>
    </location>
</feature>
<evidence type="ECO:0000313" key="7">
    <source>
        <dbReference type="EMBL" id="ELR16662.1"/>
    </source>
</evidence>